<dbReference type="InterPro" id="IPR039156">
    <property type="entry name" value="PHAF1/BROMI"/>
</dbReference>
<evidence type="ECO:0000259" key="1">
    <source>
        <dbReference type="Pfam" id="PF14961"/>
    </source>
</evidence>
<organism evidence="3 4">
    <name type="scientific">Elysia marginata</name>
    <dbReference type="NCBI Taxonomy" id="1093978"/>
    <lineage>
        <taxon>Eukaryota</taxon>
        <taxon>Metazoa</taxon>
        <taxon>Spiralia</taxon>
        <taxon>Lophotrochozoa</taxon>
        <taxon>Mollusca</taxon>
        <taxon>Gastropoda</taxon>
        <taxon>Heterobranchia</taxon>
        <taxon>Euthyneura</taxon>
        <taxon>Panpulmonata</taxon>
        <taxon>Sacoglossa</taxon>
        <taxon>Placobranchoidea</taxon>
        <taxon>Plakobranchidae</taxon>
        <taxon>Elysia</taxon>
    </lineage>
</organism>
<sequence length="817" mass="91460">MAMRGLEGEDLKRGLHELIVSWENIIREAGSLEAAEDTLLHLEENDENFHKHDFVRALKRKLEECLSPLIDDELDKYSTTGHIDSGSHETLVNQIIDHIIQSKQYGDMKRKLGRNMNEAVDNLLTNFDREFGIGRVIGAAEGIDPRKTPFVTDDEEVSSFNSLYDQGSVMLFNQDYLKGIADNLSKSKNPSTRREAMQKLNQIISGDIHNKHWPVLRKNLMDVMSDSDDQLSELSLKFVAKSFTCTSHHTSQVYILLMEFLCRQFTTTNAAIPLVKNGLDCANKTMAKFLKAFRLMVEFQQEAPNYWVRYPLAYLEEVVESSLNLLALQTSSHFPNTKLCPLHFVAVLDPKAQWFIKWMVESALRYCLDFSASRKTSYDGASEISEALSKVSLVPADSGKRLYFSGPELEYALFVHSLSFLGRLLCFEKGRSFFPMRLKEKQVPVNIKQLLKALVLLIVDPGTSTTGASRRTDKNIYESSYLVAEVFKSLCSTEALCSASVCKDDIMNALLSPVAQLLDGATDGPIPSEAMLLHVADILCVIASSTTGRRHLIHGEGKGLLSRTKSSAAHLIAEFTKKALSDKLSPPCPSAVTGAYLYVCRQLYNTCEGLLVLSQYELHTCIAQTWRKLQDSEKGTSSAASSTKGDDSEKYKDSYNMFSWKDTLQDNLLNFASTAKGILLLQQTGAFNECVRYMYSRYDKKLQVSKCEKFGYGYMVTQVAATAPGIQALESTGYIRALLSELWSSLECVPQDTPVFTPKTWPVDPVDRSSQKHFIRLVNILSAFPAVYELIRGEALPARESYGLRDVPETITVGISV</sequence>
<protein>
    <submittedName>
        <fullName evidence="3">Protein broad-minded-like</fullName>
    </submittedName>
</protein>
<dbReference type="Proteomes" id="UP000762676">
    <property type="component" value="Unassembled WGS sequence"/>
</dbReference>
<gene>
    <name evidence="3" type="ORF">ElyMa_005758000</name>
</gene>
<feature type="domain" description="BROMI middle region" evidence="1">
    <location>
        <begin position="177"/>
        <end position="812"/>
    </location>
</feature>
<dbReference type="AlphaFoldDB" id="A0AAV4FMT1"/>
<dbReference type="PANTHER" id="PTHR13465:SF3">
    <property type="entry name" value="PROTEIN BROAD-MINDED"/>
    <property type="match status" value="1"/>
</dbReference>
<dbReference type="EMBL" id="BMAT01011533">
    <property type="protein sequence ID" value="GFR74597.1"/>
    <property type="molecule type" value="Genomic_DNA"/>
</dbReference>
<dbReference type="PANTHER" id="PTHR13465">
    <property type="entry name" value="UPF0183 PROTEIN"/>
    <property type="match status" value="1"/>
</dbReference>
<feature type="domain" description="BROMI N-terminal" evidence="2">
    <location>
        <begin position="15"/>
        <end position="129"/>
    </location>
</feature>
<proteinExistence type="predicted"/>
<dbReference type="Pfam" id="PF23431">
    <property type="entry name" value="BROMI_N"/>
    <property type="match status" value="1"/>
</dbReference>
<comment type="caution">
    <text evidence="3">The sequence shown here is derived from an EMBL/GenBank/DDBJ whole genome shotgun (WGS) entry which is preliminary data.</text>
</comment>
<dbReference type="Pfam" id="PF14961">
    <property type="entry name" value="BROMI"/>
    <property type="match status" value="1"/>
</dbReference>
<accession>A0AAV4FMT1</accession>
<evidence type="ECO:0000313" key="4">
    <source>
        <dbReference type="Proteomes" id="UP000762676"/>
    </source>
</evidence>
<name>A0AAV4FMT1_9GAST</name>
<keyword evidence="4" id="KW-1185">Reference proteome</keyword>
<dbReference type="InterPro" id="IPR016024">
    <property type="entry name" value="ARM-type_fold"/>
</dbReference>
<reference evidence="3 4" key="1">
    <citation type="journal article" date="2021" name="Elife">
        <title>Chloroplast acquisition without the gene transfer in kleptoplastic sea slugs, Plakobranchus ocellatus.</title>
        <authorList>
            <person name="Maeda T."/>
            <person name="Takahashi S."/>
            <person name="Yoshida T."/>
            <person name="Shimamura S."/>
            <person name="Takaki Y."/>
            <person name="Nagai Y."/>
            <person name="Toyoda A."/>
            <person name="Suzuki Y."/>
            <person name="Arimoto A."/>
            <person name="Ishii H."/>
            <person name="Satoh N."/>
            <person name="Nishiyama T."/>
            <person name="Hasebe M."/>
            <person name="Maruyama T."/>
            <person name="Minagawa J."/>
            <person name="Obokata J."/>
            <person name="Shigenobu S."/>
        </authorList>
    </citation>
    <scope>NUCLEOTIDE SEQUENCE [LARGE SCALE GENOMIC DNA]</scope>
</reference>
<dbReference type="SUPFAM" id="SSF48371">
    <property type="entry name" value="ARM repeat"/>
    <property type="match status" value="1"/>
</dbReference>
<evidence type="ECO:0000313" key="3">
    <source>
        <dbReference type="EMBL" id="GFR74597.1"/>
    </source>
</evidence>
<dbReference type="InterPro" id="IPR032735">
    <property type="entry name" value="BROMI_M"/>
</dbReference>
<dbReference type="InterPro" id="IPR055391">
    <property type="entry name" value="BROMI_N"/>
</dbReference>
<dbReference type="GO" id="GO:1905515">
    <property type="term" value="P:non-motile cilium assembly"/>
    <property type="evidence" value="ECO:0007669"/>
    <property type="project" value="TreeGrafter"/>
</dbReference>
<evidence type="ECO:0000259" key="2">
    <source>
        <dbReference type="Pfam" id="PF23431"/>
    </source>
</evidence>